<dbReference type="STRING" id="659018.ABB34_02060"/>
<dbReference type="PATRIC" id="fig|659018.3.peg.131"/>
<evidence type="ECO:0000313" key="2">
    <source>
        <dbReference type="Proteomes" id="UP000050940"/>
    </source>
</evidence>
<keyword evidence="2" id="KW-1185">Reference proteome</keyword>
<comment type="caution">
    <text evidence="1">The sequence shown here is derived from an EMBL/GenBank/DDBJ whole genome shotgun (WGS) entry which is preliminary data.</text>
</comment>
<organism evidence="1 2">
    <name type="scientific">Stenotrophomonas daejeonensis</name>
    <dbReference type="NCBI Taxonomy" id="659018"/>
    <lineage>
        <taxon>Bacteria</taxon>
        <taxon>Pseudomonadati</taxon>
        <taxon>Pseudomonadota</taxon>
        <taxon>Gammaproteobacteria</taxon>
        <taxon>Lysobacterales</taxon>
        <taxon>Lysobacteraceae</taxon>
        <taxon>Stenotrophomonas</taxon>
    </lineage>
</organism>
<proteinExistence type="predicted"/>
<protein>
    <submittedName>
        <fullName evidence="1">Uncharacterized protein</fullName>
    </submittedName>
</protein>
<gene>
    <name evidence="1" type="ORF">ABB34_02060</name>
</gene>
<reference evidence="1 2" key="1">
    <citation type="submission" date="2015-05" db="EMBL/GenBank/DDBJ databases">
        <title>Genome sequencing and analysis of members of genus Stenotrophomonas.</title>
        <authorList>
            <person name="Patil P.P."/>
            <person name="Midha S."/>
            <person name="Patil P.B."/>
        </authorList>
    </citation>
    <scope>NUCLEOTIDE SEQUENCE [LARGE SCALE GENOMIC DNA]</scope>
    <source>
        <strain evidence="1 2">JCM 16244</strain>
    </source>
</reference>
<dbReference type="EMBL" id="LDJP01000010">
    <property type="protein sequence ID" value="KRG88085.1"/>
    <property type="molecule type" value="Genomic_DNA"/>
</dbReference>
<dbReference type="Proteomes" id="UP000050940">
    <property type="component" value="Unassembled WGS sequence"/>
</dbReference>
<dbReference type="OrthoDB" id="6025662at2"/>
<accession>A0A0R0E2M4</accession>
<name>A0A0R0E2M4_9GAMM</name>
<dbReference type="AlphaFoldDB" id="A0A0R0E2M4"/>
<sequence>MKTQFRQQSLRLRVDEDELARLLAGETVVNALQFGDGAGWSLALRLHADAARVSATAGDCHVALPLDAVRELQARLPSREGLCFELPAGSGGVQLRLDVDVRDSVRRRGPARPVKPAA</sequence>
<dbReference type="RefSeq" id="WP_057639567.1">
    <property type="nucleotide sequence ID" value="NZ_LDJP01000010.1"/>
</dbReference>
<evidence type="ECO:0000313" key="1">
    <source>
        <dbReference type="EMBL" id="KRG88085.1"/>
    </source>
</evidence>